<reference evidence="6" key="1">
    <citation type="journal article" date="2019" name="Int. J. Syst. Evol. Microbiol.">
        <title>The Global Catalogue of Microorganisms (GCM) 10K type strain sequencing project: providing services to taxonomists for standard genome sequencing and annotation.</title>
        <authorList>
            <consortium name="The Broad Institute Genomics Platform"/>
            <consortium name="The Broad Institute Genome Sequencing Center for Infectious Disease"/>
            <person name="Wu L."/>
            <person name="Ma J."/>
        </authorList>
    </citation>
    <scope>NUCLEOTIDE SEQUENCE [LARGE SCALE GENOMIC DNA]</scope>
    <source>
        <strain evidence="6">CECT 7184</strain>
    </source>
</reference>
<keyword evidence="2" id="KW-0547">Nucleotide-binding</keyword>
<dbReference type="PANTHER" id="PTHR43423">
    <property type="entry name" value="ABC TRANSPORTER I FAMILY MEMBER 17"/>
    <property type="match status" value="1"/>
</dbReference>
<sequence>MAEIVFELCNVSTEHLNDVNLSLEEGKISCLFGPSGAGKSSILYLLNRLSDQGAGDIYYRGTSLASLPVQKLRRDVGMVFQESALFEGTVEDNLKYGPALHHSWSPNDGEKLLRKVKLPAEFLSKSADSLSGGEKQRVALARTLANDPDVLLLDEVTSALDVKSTEAIEELLKNVVKNERKTIVMVSHNINQIRRLADYAYFIDKGKVIEEGPPESLISEPKTKWLRLFLKDSIS</sequence>
<organism evidence="5 6">
    <name type="scientific">Thalassorhabdus alkalitolerans</name>
    <dbReference type="NCBI Taxonomy" id="2282697"/>
    <lineage>
        <taxon>Bacteria</taxon>
        <taxon>Bacillati</taxon>
        <taxon>Bacillota</taxon>
        <taxon>Bacilli</taxon>
        <taxon>Bacillales</taxon>
        <taxon>Bacillaceae</taxon>
        <taxon>Thalassorhabdus</taxon>
    </lineage>
</organism>
<dbReference type="Proteomes" id="UP001596142">
    <property type="component" value="Unassembled WGS sequence"/>
</dbReference>
<dbReference type="GO" id="GO:0005524">
    <property type="term" value="F:ATP binding"/>
    <property type="evidence" value="ECO:0007669"/>
    <property type="project" value="UniProtKB-KW"/>
</dbReference>
<evidence type="ECO:0000256" key="1">
    <source>
        <dbReference type="ARBA" id="ARBA00022448"/>
    </source>
</evidence>
<dbReference type="Pfam" id="PF00005">
    <property type="entry name" value="ABC_tran"/>
    <property type="match status" value="1"/>
</dbReference>
<keyword evidence="1" id="KW-0813">Transport</keyword>
<keyword evidence="6" id="KW-1185">Reference proteome</keyword>
<feature type="domain" description="ABC transporter" evidence="4">
    <location>
        <begin position="1"/>
        <end position="230"/>
    </location>
</feature>
<accession>A0ABW0YQF7</accession>
<dbReference type="EMBL" id="JBHSOZ010000005">
    <property type="protein sequence ID" value="MFC5713363.1"/>
    <property type="molecule type" value="Genomic_DNA"/>
</dbReference>
<dbReference type="PROSITE" id="PS00211">
    <property type="entry name" value="ABC_TRANSPORTER_1"/>
    <property type="match status" value="1"/>
</dbReference>
<dbReference type="InterPro" id="IPR005670">
    <property type="entry name" value="PstB-like"/>
</dbReference>
<dbReference type="InterPro" id="IPR017871">
    <property type="entry name" value="ABC_transporter-like_CS"/>
</dbReference>
<dbReference type="PROSITE" id="PS50893">
    <property type="entry name" value="ABC_TRANSPORTER_2"/>
    <property type="match status" value="1"/>
</dbReference>
<gene>
    <name evidence="5" type="ORF">ACFPU1_11250</name>
</gene>
<evidence type="ECO:0000313" key="5">
    <source>
        <dbReference type="EMBL" id="MFC5713363.1"/>
    </source>
</evidence>
<dbReference type="PANTHER" id="PTHR43423:SF1">
    <property type="entry name" value="ABC TRANSPORTER I FAMILY MEMBER 17"/>
    <property type="match status" value="1"/>
</dbReference>
<dbReference type="CDD" id="cd03260">
    <property type="entry name" value="ABC_PstB_phosphate_transporter"/>
    <property type="match status" value="1"/>
</dbReference>
<name>A0ABW0YQF7_9BACI</name>
<dbReference type="InterPro" id="IPR027417">
    <property type="entry name" value="P-loop_NTPase"/>
</dbReference>
<comment type="caution">
    <text evidence="5">The sequence shown here is derived from an EMBL/GenBank/DDBJ whole genome shotgun (WGS) entry which is preliminary data.</text>
</comment>
<evidence type="ECO:0000259" key="4">
    <source>
        <dbReference type="PROSITE" id="PS50893"/>
    </source>
</evidence>
<dbReference type="RefSeq" id="WP_054635435.1">
    <property type="nucleotide sequence ID" value="NZ_JBHSOZ010000005.1"/>
</dbReference>
<dbReference type="SUPFAM" id="SSF52540">
    <property type="entry name" value="P-loop containing nucleoside triphosphate hydrolases"/>
    <property type="match status" value="1"/>
</dbReference>
<dbReference type="InterPro" id="IPR003593">
    <property type="entry name" value="AAA+_ATPase"/>
</dbReference>
<evidence type="ECO:0000256" key="2">
    <source>
        <dbReference type="ARBA" id="ARBA00022741"/>
    </source>
</evidence>
<evidence type="ECO:0000256" key="3">
    <source>
        <dbReference type="ARBA" id="ARBA00022840"/>
    </source>
</evidence>
<protein>
    <submittedName>
        <fullName evidence="5">ATP-binding cassette domain-containing protein</fullName>
    </submittedName>
</protein>
<keyword evidence="3 5" id="KW-0067">ATP-binding</keyword>
<dbReference type="InterPro" id="IPR003439">
    <property type="entry name" value="ABC_transporter-like_ATP-bd"/>
</dbReference>
<dbReference type="Gene3D" id="3.40.50.300">
    <property type="entry name" value="P-loop containing nucleotide triphosphate hydrolases"/>
    <property type="match status" value="1"/>
</dbReference>
<proteinExistence type="predicted"/>
<dbReference type="SMART" id="SM00382">
    <property type="entry name" value="AAA"/>
    <property type="match status" value="1"/>
</dbReference>
<evidence type="ECO:0000313" key="6">
    <source>
        <dbReference type="Proteomes" id="UP001596142"/>
    </source>
</evidence>